<dbReference type="SUPFAM" id="SSF53850">
    <property type="entry name" value="Periplasmic binding protein-like II"/>
    <property type="match status" value="1"/>
</dbReference>
<dbReference type="PANTHER" id="PTHR30290:SF9">
    <property type="entry name" value="OLIGOPEPTIDE-BINDING PROTEIN APPA"/>
    <property type="match status" value="1"/>
</dbReference>
<keyword evidence="4" id="KW-0472">Membrane</keyword>
<dbReference type="GO" id="GO:0043190">
    <property type="term" value="C:ATP-binding cassette (ABC) transporter complex"/>
    <property type="evidence" value="ECO:0007669"/>
    <property type="project" value="InterPro"/>
</dbReference>
<evidence type="ECO:0000256" key="1">
    <source>
        <dbReference type="ARBA" id="ARBA00005695"/>
    </source>
</evidence>
<evidence type="ECO:0000256" key="2">
    <source>
        <dbReference type="ARBA" id="ARBA00022448"/>
    </source>
</evidence>
<dbReference type="GO" id="GO:0042597">
    <property type="term" value="C:periplasmic space"/>
    <property type="evidence" value="ECO:0007669"/>
    <property type="project" value="UniProtKB-ARBA"/>
</dbReference>
<name>A0A1N5UQ54_9ARCH</name>
<dbReference type="GO" id="GO:0015833">
    <property type="term" value="P:peptide transport"/>
    <property type="evidence" value="ECO:0007669"/>
    <property type="project" value="TreeGrafter"/>
</dbReference>
<evidence type="ECO:0000313" key="6">
    <source>
        <dbReference type="EMBL" id="SIM62720.1"/>
    </source>
</evidence>
<keyword evidence="4" id="KW-0812">Transmembrane</keyword>
<dbReference type="Gene3D" id="3.40.190.10">
    <property type="entry name" value="Periplasmic binding protein-like II"/>
    <property type="match status" value="2"/>
</dbReference>
<evidence type="ECO:0000313" key="7">
    <source>
        <dbReference type="Proteomes" id="UP000195607"/>
    </source>
</evidence>
<dbReference type="PIRSF" id="PIRSF002741">
    <property type="entry name" value="MppA"/>
    <property type="match status" value="1"/>
</dbReference>
<dbReference type="EMBL" id="LT671858">
    <property type="protein sequence ID" value="SIM62720.1"/>
    <property type="molecule type" value="Genomic_DNA"/>
</dbReference>
<protein>
    <submittedName>
        <fullName evidence="6">PepT family ABC transporter substrate-binding component</fullName>
    </submittedName>
</protein>
<dbReference type="InterPro" id="IPR000914">
    <property type="entry name" value="SBP_5_dom"/>
</dbReference>
<keyword evidence="2" id="KW-0813">Transport</keyword>
<proteinExistence type="inferred from homology"/>
<accession>A0A1N5UQ54</accession>
<feature type="transmembrane region" description="Helical" evidence="4">
    <location>
        <begin position="7"/>
        <end position="28"/>
    </location>
</feature>
<keyword evidence="4" id="KW-1133">Transmembrane helix</keyword>
<comment type="similarity">
    <text evidence="1">Belongs to the bacterial solute-binding protein 5 family.</text>
</comment>
<organism evidence="6 7">
    <name type="scientific">Cuniculiplasma divulgatum</name>
    <dbReference type="NCBI Taxonomy" id="1673428"/>
    <lineage>
        <taxon>Archaea</taxon>
        <taxon>Methanobacteriati</taxon>
        <taxon>Thermoplasmatota</taxon>
        <taxon>Thermoplasmata</taxon>
        <taxon>Thermoplasmatales</taxon>
        <taxon>Cuniculiplasmataceae</taxon>
        <taxon>Cuniculiplasma</taxon>
    </lineage>
</organism>
<dbReference type="Gene3D" id="3.10.105.10">
    <property type="entry name" value="Dipeptide-binding Protein, Domain 3"/>
    <property type="match status" value="1"/>
</dbReference>
<keyword evidence="3" id="KW-0732">Signal</keyword>
<reference evidence="6 7" key="1">
    <citation type="submission" date="2016-04" db="EMBL/GenBank/DDBJ databases">
        <authorList>
            <person name="Evans L.H."/>
            <person name="Alamgir A."/>
            <person name="Owens N."/>
            <person name="Weber N.D."/>
            <person name="Virtaneva K."/>
            <person name="Barbian K."/>
            <person name="Babar A."/>
            <person name="Rosenke K."/>
        </authorList>
    </citation>
    <scope>NUCLEOTIDE SEQUENCE [LARGE SCALE GENOMIC DNA]</scope>
    <source>
        <strain evidence="7">S5(T) (JCM 30642 \VKM B-2941)</strain>
    </source>
</reference>
<dbReference type="InterPro" id="IPR030678">
    <property type="entry name" value="Peptide/Ni-bd"/>
</dbReference>
<dbReference type="AlphaFoldDB" id="A0A1N5UQ54"/>
<dbReference type="RefSeq" id="WP_148689790.1">
    <property type="nucleotide sequence ID" value="NZ_LT671858.1"/>
</dbReference>
<evidence type="ECO:0000256" key="4">
    <source>
        <dbReference type="SAM" id="Phobius"/>
    </source>
</evidence>
<dbReference type="Gene3D" id="3.90.76.10">
    <property type="entry name" value="Dipeptide-binding Protein, Domain 1"/>
    <property type="match status" value="1"/>
</dbReference>
<dbReference type="Proteomes" id="UP000195607">
    <property type="component" value="Chromosome I"/>
</dbReference>
<dbReference type="GeneID" id="41588327"/>
<evidence type="ECO:0000259" key="5">
    <source>
        <dbReference type="Pfam" id="PF00496"/>
    </source>
</evidence>
<feature type="domain" description="Solute-binding protein family 5" evidence="5">
    <location>
        <begin position="81"/>
        <end position="546"/>
    </location>
</feature>
<dbReference type="PANTHER" id="PTHR30290">
    <property type="entry name" value="PERIPLASMIC BINDING COMPONENT OF ABC TRANSPORTER"/>
    <property type="match status" value="1"/>
</dbReference>
<evidence type="ECO:0000256" key="3">
    <source>
        <dbReference type="ARBA" id="ARBA00022729"/>
    </source>
</evidence>
<gene>
    <name evidence="6" type="ORF">CSP5_1067</name>
</gene>
<dbReference type="GO" id="GO:1904680">
    <property type="term" value="F:peptide transmembrane transporter activity"/>
    <property type="evidence" value="ECO:0007669"/>
    <property type="project" value="TreeGrafter"/>
</dbReference>
<sequence length="680" mass="74465">MVKHTNAIIAVVVVVILIAAGVSVLEFYHPAKATSSVLTDTSQTAAPGELDPATGFFTTDEPLYTALYQELTEFHNSGVGVVPALAKSVTNVSQQNYTFTLRQHVTFSNGKPMTAPDVWFSIYRTIIMGQGVSTSNYPNILFNASDYAATGIALPWGTIGAFENDTLSHYNVKGNNLTVTTKNTANALDYVLSNFNTNKSNMMLMSYAHQAVVVNGNYTVTVKGLYVYSFMLSDLAGWWGAVIYPGQVDANGGVIYNQQNTYINDNGAIGTGPYEVKSASAGLDTVVLQANPNYWVSKSTNTPSSLQAPHIQEIVIKYALSHADRVEEFDKNTSQISTVSPASFKNIITSFYNSSEANYNLVKSFPIDGVFYFSMNTERSYTNNIHFRRALIEANNYTEQTSIYNNNYNGQPEAYNELGPISPSYGSAFYNPLNLPLQSQNLKYALQNISMAGNESGYYVTVGTHKYGDTSGYDLSTAVTFNLTGISPINSIETAQFTYAIGSFAKIGLHFASKSVTEATFAGLTKNSSFPRFMDLGWVPDYPDPIGQQLMPVYDIQQGGALGGNDAFVNNKTLQNLFSTLDFQSSAVQAHDMKEIYNITYNLSAYIWLPMPNNVYFIQPYVHGFVDNAFVGYFYNLLTISYHGSSASSSVAVANQNSSNNVQAFVSSMQADSSIFSRLF</sequence>
<dbReference type="InterPro" id="IPR039424">
    <property type="entry name" value="SBP_5"/>
</dbReference>
<dbReference type="Pfam" id="PF00496">
    <property type="entry name" value="SBP_bac_5"/>
    <property type="match status" value="1"/>
</dbReference>